<dbReference type="OrthoDB" id="9801870at2"/>
<proteinExistence type="predicted"/>
<evidence type="ECO:0000313" key="1">
    <source>
        <dbReference type="EMBL" id="SHI09614.1"/>
    </source>
</evidence>
<evidence type="ECO:0000313" key="2">
    <source>
        <dbReference type="Proteomes" id="UP000184139"/>
    </source>
</evidence>
<name>A0A1M5YCK1_9BACT</name>
<dbReference type="SUPFAM" id="SSF140736">
    <property type="entry name" value="Rv1873-like"/>
    <property type="match status" value="1"/>
</dbReference>
<dbReference type="EMBL" id="FQXS01000032">
    <property type="protein sequence ID" value="SHI09614.1"/>
    <property type="molecule type" value="Genomic_DNA"/>
</dbReference>
<organism evidence="1 2">
    <name type="scientific">Desulfofustis glycolicus DSM 9705</name>
    <dbReference type="NCBI Taxonomy" id="1121409"/>
    <lineage>
        <taxon>Bacteria</taxon>
        <taxon>Pseudomonadati</taxon>
        <taxon>Thermodesulfobacteriota</taxon>
        <taxon>Desulfobulbia</taxon>
        <taxon>Desulfobulbales</taxon>
        <taxon>Desulfocapsaceae</taxon>
        <taxon>Desulfofustis</taxon>
    </lineage>
</organism>
<dbReference type="Proteomes" id="UP000184139">
    <property type="component" value="Unassembled WGS sequence"/>
</dbReference>
<accession>A0A1M5YCK1</accession>
<gene>
    <name evidence="1" type="ORF">SAMN02745124_03858</name>
</gene>
<dbReference type="Pfam" id="PF08837">
    <property type="entry name" value="DUF1810"/>
    <property type="match status" value="1"/>
</dbReference>
<protein>
    <submittedName>
        <fullName evidence="1">Uncharacterized protein, DUF1810 family</fullName>
    </submittedName>
</protein>
<dbReference type="Gene3D" id="1.25.40.380">
    <property type="entry name" value="Protein of unknown function DUF1810"/>
    <property type="match status" value="1"/>
</dbReference>
<dbReference type="InterPro" id="IPR014937">
    <property type="entry name" value="DUF1810"/>
</dbReference>
<dbReference type="STRING" id="1121409.SAMN02745124_03858"/>
<dbReference type="AlphaFoldDB" id="A0A1M5YCK1"/>
<dbReference type="PIRSF" id="PIRSF008546">
    <property type="entry name" value="UCP008546"/>
    <property type="match status" value="1"/>
</dbReference>
<dbReference type="InterPro" id="IPR036287">
    <property type="entry name" value="Rv1873-like_sf"/>
</dbReference>
<sequence length="146" mass="16872">MAAADPFYLDRFVQAQKKIYPQVIQELRRGAKTGHWMWFLFPQFIGLGQTPISRTYAIKTLDEARAYAQHSVLGQRLQECTELVIAVDGKSANTIFGHPDDLKFRSSMTLFLMAVPEIDLFQRAINKYYNGEQDVRTLELLERQQT</sequence>
<dbReference type="RefSeq" id="WP_073378705.1">
    <property type="nucleotide sequence ID" value="NZ_FQXS01000032.1"/>
</dbReference>
<keyword evidence="2" id="KW-1185">Reference proteome</keyword>
<reference evidence="1 2" key="1">
    <citation type="submission" date="2016-11" db="EMBL/GenBank/DDBJ databases">
        <authorList>
            <person name="Jaros S."/>
            <person name="Januszkiewicz K."/>
            <person name="Wedrychowicz H."/>
        </authorList>
    </citation>
    <scope>NUCLEOTIDE SEQUENCE [LARGE SCALE GENOMIC DNA]</scope>
    <source>
        <strain evidence="1 2">DSM 9705</strain>
    </source>
</reference>